<dbReference type="Proteomes" id="UP000515344">
    <property type="component" value="Chromosome"/>
</dbReference>
<proteinExistence type="predicted"/>
<dbReference type="AlphaFoldDB" id="A0A7G5XKA2"/>
<evidence type="ECO:0000313" key="2">
    <source>
        <dbReference type="Proteomes" id="UP000515344"/>
    </source>
</evidence>
<gene>
    <name evidence="1" type="ORF">H4075_06855</name>
</gene>
<sequence>MKKAKRYDRKSLKKRLSCIMMIHLDGLGPKQKEKMKKYLDDKISAVVDHYVSILKKKNLKMSDLAVSLQQVEKLCPETNQVKISENTITDIVLNEVTEAPVTQQ</sequence>
<dbReference type="RefSeq" id="WP_182805364.1">
    <property type="nucleotide sequence ID" value="NZ_CP060007.1"/>
</dbReference>
<organism evidence="1 2">
    <name type="scientific">Lacibacter sediminis</name>
    <dbReference type="NCBI Taxonomy" id="2760713"/>
    <lineage>
        <taxon>Bacteria</taxon>
        <taxon>Pseudomonadati</taxon>
        <taxon>Bacteroidota</taxon>
        <taxon>Chitinophagia</taxon>
        <taxon>Chitinophagales</taxon>
        <taxon>Chitinophagaceae</taxon>
        <taxon>Lacibacter</taxon>
    </lineage>
</organism>
<dbReference type="KEGG" id="lacs:H4075_06855"/>
<protein>
    <submittedName>
        <fullName evidence="1">Uncharacterized protein</fullName>
    </submittedName>
</protein>
<dbReference type="EMBL" id="CP060007">
    <property type="protein sequence ID" value="QNA45905.1"/>
    <property type="molecule type" value="Genomic_DNA"/>
</dbReference>
<accession>A0A7G5XKA2</accession>
<evidence type="ECO:0000313" key="1">
    <source>
        <dbReference type="EMBL" id="QNA45905.1"/>
    </source>
</evidence>
<name>A0A7G5XKA2_9BACT</name>
<keyword evidence="2" id="KW-1185">Reference proteome</keyword>
<reference evidence="2" key="1">
    <citation type="submission" date="2020-08" db="EMBL/GenBank/DDBJ databases">
        <title>Lacibacter sp. S13-6-6 genome sequencing.</title>
        <authorList>
            <person name="Jin L."/>
        </authorList>
    </citation>
    <scope>NUCLEOTIDE SEQUENCE [LARGE SCALE GENOMIC DNA]</scope>
    <source>
        <strain evidence="2">S13-6-6</strain>
    </source>
</reference>